<dbReference type="Proteomes" id="UP001501757">
    <property type="component" value="Unassembled WGS sequence"/>
</dbReference>
<comment type="caution">
    <text evidence="1">The sequence shown here is derived from an EMBL/GenBank/DDBJ whole genome shotgun (WGS) entry which is preliminary data.</text>
</comment>
<accession>A0ABN0XAW2</accession>
<proteinExistence type="predicted"/>
<dbReference type="EMBL" id="BAAAEI010000013">
    <property type="protein sequence ID" value="GAA0359648.1"/>
    <property type="molecule type" value="Genomic_DNA"/>
</dbReference>
<organism evidence="1 2">
    <name type="scientific">Bowmanella denitrificans</name>
    <dbReference type="NCBI Taxonomy" id="366582"/>
    <lineage>
        <taxon>Bacteria</taxon>
        <taxon>Pseudomonadati</taxon>
        <taxon>Pseudomonadota</taxon>
        <taxon>Gammaproteobacteria</taxon>
        <taxon>Alteromonadales</taxon>
        <taxon>Alteromonadaceae</taxon>
        <taxon>Bowmanella</taxon>
    </lineage>
</organism>
<evidence type="ECO:0000313" key="1">
    <source>
        <dbReference type="EMBL" id="GAA0359648.1"/>
    </source>
</evidence>
<sequence length="86" mass="9004">MHSTKPGQGTAKTLHWPAQACKSDWNLLLSNVAWVASRPILPLLLAKAAGLIAGSIPMTGKGLVALKVSIQMAVAELQATTMALQD</sequence>
<gene>
    <name evidence="1" type="ORF">GCM10009092_24840</name>
</gene>
<reference evidence="1 2" key="1">
    <citation type="journal article" date="2019" name="Int. J. Syst. Evol. Microbiol.">
        <title>The Global Catalogue of Microorganisms (GCM) 10K type strain sequencing project: providing services to taxonomists for standard genome sequencing and annotation.</title>
        <authorList>
            <consortium name="The Broad Institute Genomics Platform"/>
            <consortium name="The Broad Institute Genome Sequencing Center for Infectious Disease"/>
            <person name="Wu L."/>
            <person name="Ma J."/>
        </authorList>
    </citation>
    <scope>NUCLEOTIDE SEQUENCE [LARGE SCALE GENOMIC DNA]</scope>
    <source>
        <strain evidence="1 2">JCM 13378</strain>
    </source>
</reference>
<name>A0ABN0XAW2_9ALTE</name>
<protein>
    <submittedName>
        <fullName evidence="1">Uncharacterized protein</fullName>
    </submittedName>
</protein>
<evidence type="ECO:0000313" key="2">
    <source>
        <dbReference type="Proteomes" id="UP001501757"/>
    </source>
</evidence>
<keyword evidence="2" id="KW-1185">Reference proteome</keyword>